<dbReference type="GO" id="GO:0019825">
    <property type="term" value="F:oxygen binding"/>
    <property type="evidence" value="ECO:0007669"/>
    <property type="project" value="InterPro"/>
</dbReference>
<protein>
    <submittedName>
        <fullName evidence="1">Myoglobin-like protein</fullName>
    </submittedName>
</protein>
<dbReference type="Gene3D" id="1.10.490.10">
    <property type="entry name" value="Globins"/>
    <property type="match status" value="1"/>
</dbReference>
<dbReference type="InterPro" id="IPR012292">
    <property type="entry name" value="Globin/Proto"/>
</dbReference>
<evidence type="ECO:0000313" key="1">
    <source>
        <dbReference type="EMBL" id="BAD98530.1"/>
    </source>
</evidence>
<organism evidence="1">
    <name type="scientific">Pseudomonas sp. K-9</name>
    <dbReference type="NCBI Taxonomy" id="299032"/>
    <lineage>
        <taxon>Bacteria</taxon>
        <taxon>Pseudomonadati</taxon>
        <taxon>Pseudomonadota</taxon>
        <taxon>Gammaproteobacteria</taxon>
        <taxon>Pseudomonadales</taxon>
        <taxon>Pseudomonadaceae</taxon>
        <taxon>Pseudomonas</taxon>
    </lineage>
</organism>
<proteinExistence type="predicted"/>
<dbReference type="EMBL" id="AB193508">
    <property type="protein sequence ID" value="BAD98530.1"/>
    <property type="molecule type" value="Genomic_DNA"/>
</dbReference>
<accession>Q4W7T1</accession>
<name>Q4W7T1_9PSED</name>
<reference evidence="1" key="1">
    <citation type="journal article" date="2005" name="FEMS Microbiol. Lett.">
        <title>Polymerase chain reaction for identification of aldoxime dehydratase in aldoxime- or nitrile-degrading microorganisms.</title>
        <authorList>
            <person name="Kato Y."/>
            <person name="Yoshida S."/>
            <person name="Asano Y."/>
        </authorList>
    </citation>
    <scope>NUCLEOTIDE SEQUENCE</scope>
    <source>
        <strain evidence="1">K-9</strain>
    </source>
</reference>
<dbReference type="InterPro" id="IPR009050">
    <property type="entry name" value="Globin-like_sf"/>
</dbReference>
<dbReference type="GO" id="GO:0020037">
    <property type="term" value="F:heme binding"/>
    <property type="evidence" value="ECO:0007669"/>
    <property type="project" value="InterPro"/>
</dbReference>
<dbReference type="AlphaFoldDB" id="Q4W7T1"/>
<sequence>MTDQQPALEQQPSLYTRLGGYDVIYQSAGAVLRKTMGHPAIGHIWAHMSESTFQKETSILSNSSLNTGAEAPIPGADMVTAHRGMGLTEVHWQAVLDCLEECYNDYDLAANLRKEVNDFLIKFKPAVIGSPSYRDVVLAHPEMDPAKGMKSVGVIWPKHEKSSAQDATPEPQK</sequence>
<dbReference type="SUPFAM" id="SSF46458">
    <property type="entry name" value="Globin-like"/>
    <property type="match status" value="1"/>
</dbReference>